<name>U6MGK7_9EIME</name>
<reference evidence="2" key="1">
    <citation type="submission" date="2013-10" db="EMBL/GenBank/DDBJ databases">
        <title>Genomic analysis of the causative agents of coccidiosis in chickens.</title>
        <authorList>
            <person name="Reid A.J."/>
            <person name="Blake D."/>
            <person name="Billington K."/>
            <person name="Browne H."/>
            <person name="Dunn M."/>
            <person name="Hung S."/>
            <person name="Kawahara F."/>
            <person name="Miranda-Saavedra D."/>
            <person name="Mourier T."/>
            <person name="Nagra H."/>
            <person name="Otto T.D."/>
            <person name="Rawlings N."/>
            <person name="Sanchez A."/>
            <person name="Sanders M."/>
            <person name="Subramaniam C."/>
            <person name="Tay Y."/>
            <person name="Dear P."/>
            <person name="Doerig C."/>
            <person name="Gruber A."/>
            <person name="Parkinson J."/>
            <person name="Shirley M."/>
            <person name="Wan K.L."/>
            <person name="Berriman M."/>
            <person name="Tomley F."/>
            <person name="Pain A."/>
        </authorList>
    </citation>
    <scope>NUCLEOTIDE SEQUENCE [LARGE SCALE GENOMIC DNA]</scope>
    <source>
        <strain evidence="2">Houghton</strain>
    </source>
</reference>
<keyword evidence="1" id="KW-0732">Signal</keyword>
<dbReference type="VEuPathDB" id="ToxoDB:ENH_00010310"/>
<evidence type="ECO:0000313" key="2">
    <source>
        <dbReference type="EMBL" id="CDJ62198.1"/>
    </source>
</evidence>
<dbReference type="EMBL" id="HG722370">
    <property type="protein sequence ID" value="CDJ62198.1"/>
    <property type="molecule type" value="Genomic_DNA"/>
</dbReference>
<keyword evidence="3" id="KW-1185">Reference proteome</keyword>
<dbReference type="GeneID" id="25471216"/>
<reference evidence="2" key="2">
    <citation type="submission" date="2013-10" db="EMBL/GenBank/DDBJ databases">
        <authorList>
            <person name="Aslett M."/>
        </authorList>
    </citation>
    <scope>NUCLEOTIDE SEQUENCE [LARGE SCALE GENOMIC DNA]</scope>
    <source>
        <strain evidence="2">Houghton</strain>
    </source>
</reference>
<protein>
    <submittedName>
        <fullName evidence="2">SAG family member</fullName>
    </submittedName>
</protein>
<dbReference type="Proteomes" id="UP000030754">
    <property type="component" value="Unassembled WGS sequence"/>
</dbReference>
<gene>
    <name evidence="2" type="ORF">ENH_00010310</name>
</gene>
<evidence type="ECO:0000313" key="3">
    <source>
        <dbReference type="Proteomes" id="UP000030754"/>
    </source>
</evidence>
<sequence length="68" mass="7046">MSRLGLLAWYAGLLAGAGAPDFSTAVPIRSAAVNLHHKILDTKASSLAQVATTPTAAKKTTGKLRMRA</sequence>
<organism evidence="2 3">
    <name type="scientific">Eimeria necatrix</name>
    <dbReference type="NCBI Taxonomy" id="51315"/>
    <lineage>
        <taxon>Eukaryota</taxon>
        <taxon>Sar</taxon>
        <taxon>Alveolata</taxon>
        <taxon>Apicomplexa</taxon>
        <taxon>Conoidasida</taxon>
        <taxon>Coccidia</taxon>
        <taxon>Eucoccidiorida</taxon>
        <taxon>Eimeriorina</taxon>
        <taxon>Eimeriidae</taxon>
        <taxon>Eimeria</taxon>
    </lineage>
</organism>
<feature type="signal peptide" evidence="1">
    <location>
        <begin position="1"/>
        <end position="25"/>
    </location>
</feature>
<evidence type="ECO:0000256" key="1">
    <source>
        <dbReference type="SAM" id="SignalP"/>
    </source>
</evidence>
<proteinExistence type="predicted"/>
<dbReference type="AlphaFoldDB" id="U6MGK7"/>
<feature type="chain" id="PRO_5004675593" evidence="1">
    <location>
        <begin position="26"/>
        <end position="68"/>
    </location>
</feature>
<dbReference type="RefSeq" id="XP_013439560.1">
    <property type="nucleotide sequence ID" value="XM_013584106.1"/>
</dbReference>
<accession>U6MGK7</accession>